<evidence type="ECO:0000256" key="3">
    <source>
        <dbReference type="ARBA" id="ARBA00006003"/>
    </source>
</evidence>
<keyword evidence="8" id="KW-1133">Transmembrane helix</keyword>
<evidence type="ECO:0000256" key="8">
    <source>
        <dbReference type="ARBA" id="ARBA00022989"/>
    </source>
</evidence>
<dbReference type="InterPro" id="IPR038578">
    <property type="entry name" value="GT29-like_sf"/>
</dbReference>
<evidence type="ECO:0000256" key="5">
    <source>
        <dbReference type="ARBA" id="ARBA00022679"/>
    </source>
</evidence>
<evidence type="ECO:0000256" key="7">
    <source>
        <dbReference type="ARBA" id="ARBA00022968"/>
    </source>
</evidence>
<dbReference type="Pfam" id="PF00777">
    <property type="entry name" value="Glyco_transf_29"/>
    <property type="match status" value="1"/>
</dbReference>
<evidence type="ECO:0000256" key="10">
    <source>
        <dbReference type="ARBA" id="ARBA00023136"/>
    </source>
</evidence>
<evidence type="ECO:0000256" key="2">
    <source>
        <dbReference type="ARBA" id="ARBA00004934"/>
    </source>
</evidence>
<keyword evidence="9" id="KW-0333">Golgi apparatus</keyword>
<keyword evidence="11" id="KW-0325">Glycoprotein</keyword>
<gene>
    <name evidence="18" type="ORF">MRATA1EN1_LOCUS3544</name>
</gene>
<dbReference type="EMBL" id="OX459947">
    <property type="protein sequence ID" value="CAI9154582.1"/>
    <property type="molecule type" value="Genomic_DNA"/>
</dbReference>
<comment type="catalytic activity">
    <reaction evidence="15">
        <text>a ganglioside GA1 (d18:1(4E)) + CMP-N-acetyl-beta-neuraminate = a ganglioside GM1b (d18:1(4E)) + CMP + H(+)</text>
        <dbReference type="Rhea" id="RHEA:47560"/>
        <dbReference type="ChEBI" id="CHEBI:15378"/>
        <dbReference type="ChEBI" id="CHEBI:27938"/>
        <dbReference type="ChEBI" id="CHEBI:57812"/>
        <dbReference type="ChEBI" id="CHEBI:60377"/>
        <dbReference type="ChEBI" id="CHEBI:78568"/>
    </reaction>
    <physiologicalReaction direction="left-to-right" evidence="15">
        <dbReference type="Rhea" id="RHEA:47561"/>
    </physiologicalReaction>
</comment>
<evidence type="ECO:0000256" key="15">
    <source>
        <dbReference type="ARBA" id="ARBA00043673"/>
    </source>
</evidence>
<dbReference type="InterPro" id="IPR051757">
    <property type="entry name" value="Beta-gal_alpha2-3_sialyltrans"/>
</dbReference>
<accession>A0ABN8XYY7</accession>
<comment type="catalytic activity">
    <reaction evidence="17">
        <text>ganglioside GM1 (d18:1(4E)/18:0) + CMP-N-acetyl-beta-neuraminate = ganglioside GD1a (18:1(4E)/18:0) + CMP + H(+)</text>
        <dbReference type="Rhea" id="RHEA:48248"/>
        <dbReference type="ChEBI" id="CHEBI:15378"/>
        <dbReference type="ChEBI" id="CHEBI:57812"/>
        <dbReference type="ChEBI" id="CHEBI:60377"/>
        <dbReference type="ChEBI" id="CHEBI:73110"/>
        <dbReference type="ChEBI" id="CHEBI:90153"/>
    </reaction>
    <physiologicalReaction direction="left-to-right" evidence="17">
        <dbReference type="Rhea" id="RHEA:48249"/>
    </physiologicalReaction>
</comment>
<reference evidence="18" key="1">
    <citation type="submission" date="2023-04" db="EMBL/GenBank/DDBJ databases">
        <authorList>
            <consortium name="ELIXIR-Norway"/>
        </authorList>
    </citation>
    <scope>NUCLEOTIDE SEQUENCE [LARGE SCALE GENOMIC DNA]</scope>
</reference>
<evidence type="ECO:0000256" key="14">
    <source>
        <dbReference type="ARBA" id="ARBA00042990"/>
    </source>
</evidence>
<protein>
    <recommendedName>
        <fullName evidence="13">beta-D-galactosyl-(1-&gt;3)-N-acetyl-beta-D-galactosaminide alpha-2,3-sialyltransferase</fullName>
        <ecNumber evidence="13">2.4.3.2</ecNumber>
    </recommendedName>
    <alternativeName>
        <fullName evidence="14">Monosialoganglioside sialyltransferase</fullName>
    </alternativeName>
</protein>
<keyword evidence="4" id="KW-0328">Glycosyltransferase</keyword>
<evidence type="ECO:0000256" key="11">
    <source>
        <dbReference type="ARBA" id="ARBA00023180"/>
    </source>
</evidence>
<comment type="subcellular location">
    <subcellularLocation>
        <location evidence="1">Golgi apparatus membrane</location>
        <topology evidence="1">Single-pass type II membrane protein</topology>
    </subcellularLocation>
</comment>
<keyword evidence="19" id="KW-1185">Reference proteome</keyword>
<proteinExistence type="inferred from homology"/>
<evidence type="ECO:0000256" key="6">
    <source>
        <dbReference type="ARBA" id="ARBA00022692"/>
    </source>
</evidence>
<dbReference type="Gene3D" id="3.90.1480.20">
    <property type="entry name" value="Glycosyl transferase family 29"/>
    <property type="match status" value="1"/>
</dbReference>
<evidence type="ECO:0000256" key="13">
    <source>
        <dbReference type="ARBA" id="ARBA00039106"/>
    </source>
</evidence>
<evidence type="ECO:0000256" key="9">
    <source>
        <dbReference type="ARBA" id="ARBA00023034"/>
    </source>
</evidence>
<dbReference type="PANTHER" id="PTHR46032:SF5">
    <property type="entry name" value="ST3 BETA-GALACTOSIDE ALPHA-2,3-SIALYLTRANSFERASE 8"/>
    <property type="match status" value="1"/>
</dbReference>
<comment type="similarity">
    <text evidence="3">Belongs to the glycosyltransferase 29 family.</text>
</comment>
<dbReference type="InterPro" id="IPR001675">
    <property type="entry name" value="Glyco_trans_29"/>
</dbReference>
<comment type="catalytic activity">
    <reaction evidence="16">
        <text>a ganglioside GM1 (d18:1(4E)) + CMP-N-acetyl-beta-neuraminate = a ganglioside GD1a (d18:1(4E)) + CMP + H(+)</text>
        <dbReference type="Rhea" id="RHEA:18021"/>
        <dbReference type="ChEBI" id="CHEBI:15378"/>
        <dbReference type="ChEBI" id="CHEBI:57812"/>
        <dbReference type="ChEBI" id="CHEBI:60377"/>
        <dbReference type="ChEBI" id="CHEBI:77709"/>
        <dbReference type="ChEBI" id="CHEBI:78445"/>
        <dbReference type="EC" id="2.4.3.2"/>
    </reaction>
    <physiologicalReaction direction="left-to-right" evidence="16">
        <dbReference type="Rhea" id="RHEA:18022"/>
    </physiologicalReaction>
</comment>
<keyword evidence="6" id="KW-0812">Transmembrane</keyword>
<dbReference type="EC" id="2.4.3.2" evidence="13"/>
<dbReference type="Proteomes" id="UP001176941">
    <property type="component" value="Chromosome 11"/>
</dbReference>
<sequence>MRVQYLKLHLLATCVLTLWLMVFLLDQRSNQNDLRKMPRNRSKTCDCPQNSLRKCICKSEVHECSTCLGIPGESVWFDERFEMDIEPLMRSEVPMSSDALLLWLGMESEEFGTQNQQPPEGPSTHPLDRVGCWTCTVVGNSKFLPGSGLGLKIDQHDVVLRINQAPVQGFEADVGKKTTVRVMYPKIDSPQDPGAQLLLLPLNSSGLQWVMDIVQKDSIIQKAENPGYGGGGNGPPPSPQVSVISLNFFQYVQQRWLRKHGHFPSLGFITLLYALHTCDQVSLFGFGTDQLMGWSHYWDDKYWLKSNMHSFKEEQQVILKLQCEGKVLEINHTILKCTHEIQLDDRTRTRVGDQKKLRNLEKSCLSLRTLSAEKAR</sequence>
<evidence type="ECO:0000313" key="18">
    <source>
        <dbReference type="EMBL" id="CAI9154582.1"/>
    </source>
</evidence>
<evidence type="ECO:0000256" key="12">
    <source>
        <dbReference type="ARBA" id="ARBA00036292"/>
    </source>
</evidence>
<keyword evidence="5" id="KW-0808">Transferase</keyword>
<name>A0ABN8XYY7_RANTA</name>
<evidence type="ECO:0000256" key="17">
    <source>
        <dbReference type="ARBA" id="ARBA00047509"/>
    </source>
</evidence>
<keyword evidence="10" id="KW-0472">Membrane</keyword>
<comment type="pathway">
    <text evidence="2">Glycolipid biosynthesis.</text>
</comment>
<evidence type="ECO:0000256" key="4">
    <source>
        <dbReference type="ARBA" id="ARBA00022676"/>
    </source>
</evidence>
<keyword evidence="7" id="KW-0735">Signal-anchor</keyword>
<comment type="catalytic activity">
    <reaction evidence="12">
        <text>a beta-D-galactosyl-(1-&gt;3)-N-acetyl-alpha-D-galactosaminyl derivative + CMP-N-acetyl-beta-neuraminate = an N-acetyl-alpha-neuraminyl-(2-&gt;3)-beta-D-galactosyl-(1-&gt;3)-N-acetyl-alpha-D-galactosaminyl derivative + CMP + H(+)</text>
        <dbReference type="Rhea" id="RHEA:21616"/>
        <dbReference type="ChEBI" id="CHEBI:15378"/>
        <dbReference type="ChEBI" id="CHEBI:57812"/>
        <dbReference type="ChEBI" id="CHEBI:60377"/>
        <dbReference type="ChEBI" id="CHEBI:133470"/>
        <dbReference type="ChEBI" id="CHEBI:139596"/>
        <dbReference type="EC" id="2.4.3.4"/>
    </reaction>
    <physiologicalReaction direction="left-to-right" evidence="12">
        <dbReference type="Rhea" id="RHEA:21617"/>
    </physiologicalReaction>
</comment>
<evidence type="ECO:0000256" key="1">
    <source>
        <dbReference type="ARBA" id="ARBA00004323"/>
    </source>
</evidence>
<evidence type="ECO:0000313" key="19">
    <source>
        <dbReference type="Proteomes" id="UP001176941"/>
    </source>
</evidence>
<dbReference type="PANTHER" id="PTHR46032">
    <property type="entry name" value="ALPHA-2,3-SIALYLTRANSFERASE ST3GAL I ISOFORM X1"/>
    <property type="match status" value="1"/>
</dbReference>
<organism evidence="18 19">
    <name type="scientific">Rangifer tarandus platyrhynchus</name>
    <name type="common">Svalbard reindeer</name>
    <dbReference type="NCBI Taxonomy" id="3082113"/>
    <lineage>
        <taxon>Eukaryota</taxon>
        <taxon>Metazoa</taxon>
        <taxon>Chordata</taxon>
        <taxon>Craniata</taxon>
        <taxon>Vertebrata</taxon>
        <taxon>Euteleostomi</taxon>
        <taxon>Mammalia</taxon>
        <taxon>Eutheria</taxon>
        <taxon>Laurasiatheria</taxon>
        <taxon>Artiodactyla</taxon>
        <taxon>Ruminantia</taxon>
        <taxon>Pecora</taxon>
        <taxon>Cervidae</taxon>
        <taxon>Odocoileinae</taxon>
        <taxon>Rangifer</taxon>
    </lineage>
</organism>
<evidence type="ECO:0000256" key="16">
    <source>
        <dbReference type="ARBA" id="ARBA00043773"/>
    </source>
</evidence>